<gene>
    <name evidence="2" type="ORF">Pan216_44180</name>
</gene>
<dbReference type="Pfam" id="PF09723">
    <property type="entry name" value="Zn_ribbon_8"/>
    <property type="match status" value="1"/>
</dbReference>
<reference evidence="2 3" key="1">
    <citation type="submission" date="2019-02" db="EMBL/GenBank/DDBJ databases">
        <title>Deep-cultivation of Planctomycetes and their phenomic and genomic characterization uncovers novel biology.</title>
        <authorList>
            <person name="Wiegand S."/>
            <person name="Jogler M."/>
            <person name="Boedeker C."/>
            <person name="Pinto D."/>
            <person name="Vollmers J."/>
            <person name="Rivas-Marin E."/>
            <person name="Kohn T."/>
            <person name="Peeters S.H."/>
            <person name="Heuer A."/>
            <person name="Rast P."/>
            <person name="Oberbeckmann S."/>
            <person name="Bunk B."/>
            <person name="Jeske O."/>
            <person name="Meyerdierks A."/>
            <person name="Storesund J.E."/>
            <person name="Kallscheuer N."/>
            <person name="Luecker S."/>
            <person name="Lage O.M."/>
            <person name="Pohl T."/>
            <person name="Merkel B.J."/>
            <person name="Hornburger P."/>
            <person name="Mueller R.-W."/>
            <person name="Bruemmer F."/>
            <person name="Labrenz M."/>
            <person name="Spormann A.M."/>
            <person name="Op den Camp H."/>
            <person name="Overmann J."/>
            <person name="Amann R."/>
            <person name="Jetten M.S.M."/>
            <person name="Mascher T."/>
            <person name="Medema M.H."/>
            <person name="Devos D.P."/>
            <person name="Kaster A.-K."/>
            <person name="Ovreas L."/>
            <person name="Rohde M."/>
            <person name="Galperin M.Y."/>
            <person name="Jogler C."/>
        </authorList>
    </citation>
    <scope>NUCLEOTIDE SEQUENCE [LARGE SCALE GENOMIC DNA]</scope>
    <source>
        <strain evidence="2 3">Pan216</strain>
    </source>
</reference>
<keyword evidence="3" id="KW-1185">Reference proteome</keyword>
<dbReference type="Proteomes" id="UP000317093">
    <property type="component" value="Chromosome"/>
</dbReference>
<feature type="domain" description="Putative regulatory protein FmdB zinc ribbon" evidence="1">
    <location>
        <begin position="1"/>
        <end position="40"/>
    </location>
</feature>
<evidence type="ECO:0000313" key="3">
    <source>
        <dbReference type="Proteomes" id="UP000317093"/>
    </source>
</evidence>
<sequence>MPIYEYDCDDCKEKVEVLVRGSETPACPTCGSESLTRRLSVVHAGNASPDPQPAPCRPGCCRIPS</sequence>
<dbReference type="NCBIfam" id="TIGR02605">
    <property type="entry name" value="CxxC_CxxC_SSSS"/>
    <property type="match status" value="1"/>
</dbReference>
<dbReference type="EMBL" id="CP036279">
    <property type="protein sequence ID" value="QDU63538.1"/>
    <property type="molecule type" value="Genomic_DNA"/>
</dbReference>
<dbReference type="SMART" id="SM00834">
    <property type="entry name" value="CxxC_CXXC_SSSS"/>
    <property type="match status" value="1"/>
</dbReference>
<organism evidence="2 3">
    <name type="scientific">Kolteria novifilia</name>
    <dbReference type="NCBI Taxonomy" id="2527975"/>
    <lineage>
        <taxon>Bacteria</taxon>
        <taxon>Pseudomonadati</taxon>
        <taxon>Planctomycetota</taxon>
        <taxon>Planctomycetia</taxon>
        <taxon>Kolteriales</taxon>
        <taxon>Kolteriaceae</taxon>
        <taxon>Kolteria</taxon>
    </lineage>
</organism>
<proteinExistence type="predicted"/>
<accession>A0A518B983</accession>
<dbReference type="InterPro" id="IPR013429">
    <property type="entry name" value="Regulatory_FmdB_Zinc_ribbon"/>
</dbReference>
<protein>
    <submittedName>
        <fullName evidence="2">Zinc ribbon domain protein</fullName>
    </submittedName>
</protein>
<dbReference type="AlphaFoldDB" id="A0A518B983"/>
<dbReference type="KEGG" id="knv:Pan216_44180"/>
<evidence type="ECO:0000259" key="1">
    <source>
        <dbReference type="SMART" id="SM00834"/>
    </source>
</evidence>
<evidence type="ECO:0000313" key="2">
    <source>
        <dbReference type="EMBL" id="QDU63538.1"/>
    </source>
</evidence>
<name>A0A518B983_9BACT</name>
<dbReference type="OrthoDB" id="9813321at2"/>